<dbReference type="EMBL" id="CAEZVI010000062">
    <property type="protein sequence ID" value="CAB4629589.1"/>
    <property type="molecule type" value="Genomic_DNA"/>
</dbReference>
<organism evidence="1">
    <name type="scientific">freshwater metagenome</name>
    <dbReference type="NCBI Taxonomy" id="449393"/>
    <lineage>
        <taxon>unclassified sequences</taxon>
        <taxon>metagenomes</taxon>
        <taxon>ecological metagenomes</taxon>
    </lineage>
</organism>
<dbReference type="AlphaFoldDB" id="A0A6J6J065"/>
<gene>
    <name evidence="1" type="ORF">UFOPK1981_00616</name>
</gene>
<proteinExistence type="predicted"/>
<name>A0A6J6J065_9ZZZZ</name>
<protein>
    <submittedName>
        <fullName evidence="1">Unannotated protein</fullName>
    </submittedName>
</protein>
<evidence type="ECO:0000313" key="1">
    <source>
        <dbReference type="EMBL" id="CAB4629589.1"/>
    </source>
</evidence>
<accession>A0A6J6J065</accession>
<sequence>MTGRNNSAASLAVRSDPLLNAASTTSVALDSAAINLFRVRKRDGIAGTPGITSVTIAPDSRISENNRA</sequence>
<reference evidence="1" key="1">
    <citation type="submission" date="2020-05" db="EMBL/GenBank/DDBJ databases">
        <authorList>
            <person name="Chiriac C."/>
            <person name="Salcher M."/>
            <person name="Ghai R."/>
            <person name="Kavagutti S V."/>
        </authorList>
    </citation>
    <scope>NUCLEOTIDE SEQUENCE</scope>
</reference>